<accession>A0A7C1NPX3</accession>
<dbReference type="AlphaFoldDB" id="A0A7C1NPX3"/>
<dbReference type="EMBL" id="DRHL01000125">
    <property type="protein sequence ID" value="HEB13769.1"/>
    <property type="molecule type" value="Genomic_DNA"/>
</dbReference>
<reference evidence="1" key="1">
    <citation type="journal article" date="2020" name="mSystems">
        <title>Genome- and Community-Level Interaction Insights into Carbon Utilization and Element Cycling Functions of Hydrothermarchaeota in Hydrothermal Sediment.</title>
        <authorList>
            <person name="Zhou Z."/>
            <person name="Liu Y."/>
            <person name="Xu W."/>
            <person name="Pan J."/>
            <person name="Luo Z.H."/>
            <person name="Li M."/>
        </authorList>
    </citation>
    <scope>NUCLEOTIDE SEQUENCE [LARGE SCALE GENOMIC DNA]</scope>
    <source>
        <strain evidence="1">HyVt-369</strain>
    </source>
</reference>
<protein>
    <submittedName>
        <fullName evidence="1">Uncharacterized protein</fullName>
    </submittedName>
</protein>
<evidence type="ECO:0000313" key="1">
    <source>
        <dbReference type="EMBL" id="HEB13769.1"/>
    </source>
</evidence>
<organism evidence="1">
    <name type="scientific">candidate division CPR3 bacterium</name>
    <dbReference type="NCBI Taxonomy" id="2268181"/>
    <lineage>
        <taxon>Bacteria</taxon>
        <taxon>Bacteria division CPR3</taxon>
    </lineage>
</organism>
<dbReference type="Proteomes" id="UP000885695">
    <property type="component" value="Unassembled WGS sequence"/>
</dbReference>
<proteinExistence type="predicted"/>
<comment type="caution">
    <text evidence="1">The sequence shown here is derived from an EMBL/GenBank/DDBJ whole genome shotgun (WGS) entry which is preliminary data.</text>
</comment>
<name>A0A7C1NPX3_UNCC3</name>
<sequence length="96" mass="11376">MVHYESERTRTMLYISEFDSEDQAREQIEQMKKKIEKGSKGFGHFRELEVEERTLYLVLGFGQIHYFYLDSNRVIWIAKDLSMAELVLKAALKAIK</sequence>
<gene>
    <name evidence="1" type="ORF">ENI13_02180</name>
</gene>